<feature type="transmembrane region" description="Helical" evidence="1">
    <location>
        <begin position="25"/>
        <end position="47"/>
    </location>
</feature>
<dbReference type="Proteomes" id="UP000028995">
    <property type="component" value="Unassembled WGS sequence"/>
</dbReference>
<gene>
    <name evidence="2" type="ORF">BCHO_1419</name>
</gene>
<name>A0A087ABY7_9BIFI</name>
<keyword evidence="3" id="KW-1185">Reference proteome</keyword>
<keyword evidence="1" id="KW-0472">Membrane</keyword>
<accession>A0A087ABY7</accession>
<dbReference type="STRING" id="35760.BCHO_1419"/>
<dbReference type="EMBL" id="JGYU01000011">
    <property type="protein sequence ID" value="KFI56287.1"/>
    <property type="molecule type" value="Genomic_DNA"/>
</dbReference>
<dbReference type="AlphaFoldDB" id="A0A087ABY7"/>
<reference evidence="2 3" key="1">
    <citation type="submission" date="2014-03" db="EMBL/GenBank/DDBJ databases">
        <title>Genomics of Bifidobacteria.</title>
        <authorList>
            <person name="Ventura M."/>
            <person name="Milani C."/>
            <person name="Lugli G.A."/>
        </authorList>
    </citation>
    <scope>NUCLEOTIDE SEQUENCE [LARGE SCALE GENOMIC DNA]</scope>
    <source>
        <strain evidence="2 3">LMG 10510</strain>
    </source>
</reference>
<evidence type="ECO:0000313" key="2">
    <source>
        <dbReference type="EMBL" id="KFI56287.1"/>
    </source>
</evidence>
<keyword evidence="1" id="KW-1133">Transmembrane helix</keyword>
<comment type="caution">
    <text evidence="2">The sequence shown here is derived from an EMBL/GenBank/DDBJ whole genome shotgun (WGS) entry which is preliminary data.</text>
</comment>
<evidence type="ECO:0000256" key="1">
    <source>
        <dbReference type="SAM" id="Phobius"/>
    </source>
</evidence>
<evidence type="ECO:0000313" key="3">
    <source>
        <dbReference type="Proteomes" id="UP000028995"/>
    </source>
</evidence>
<keyword evidence="1" id="KW-0812">Transmembrane</keyword>
<organism evidence="2 3">
    <name type="scientific">Bifidobacterium choerinum</name>
    <dbReference type="NCBI Taxonomy" id="35760"/>
    <lineage>
        <taxon>Bacteria</taxon>
        <taxon>Bacillati</taxon>
        <taxon>Actinomycetota</taxon>
        <taxon>Actinomycetes</taxon>
        <taxon>Bifidobacteriales</taxon>
        <taxon>Bifidobacteriaceae</taxon>
        <taxon>Bifidobacterium</taxon>
    </lineage>
</organism>
<sequence length="210" mass="22338">MGHMAVSSGKQQQTQTSSTAHKARIVVFAAAAIVVLAILSAFAWPGWAVRHVPEPMDVPTAVASAKPTIDAKALPANASELLKAMPEHVSNFARTDAQATDEWDASSPLEEYRLVYSTGDEAKDVQVVVGQWASEEEALTQYNALTKLLEGDEIAAGSVKVNGANTGAYVVNADKGDDAKEVAVWRNNTVCVRLSGPKSSVDTVFKLFPL</sequence>
<proteinExistence type="predicted"/>
<protein>
    <submittedName>
        <fullName evidence="2">Uncharacterized protein</fullName>
    </submittedName>
</protein>
<dbReference type="eggNOG" id="ENOG5033B3F">
    <property type="taxonomic scope" value="Bacteria"/>
</dbReference>